<accession>A0ABS6TGJ4</accession>
<reference evidence="1 2" key="1">
    <citation type="submission" date="2021-06" db="EMBL/GenBank/DDBJ databases">
        <title>Enterococcus alishanensis sp. nov., a novel lactic acid bacterium isolated from fresh coffee beans.</title>
        <authorList>
            <person name="Chen Y.-S."/>
        </authorList>
    </citation>
    <scope>NUCLEOTIDE SEQUENCE [LARGE SCALE GENOMIC DNA]</scope>
    <source>
        <strain evidence="1 2">ALS3</strain>
    </source>
</reference>
<evidence type="ECO:0000313" key="1">
    <source>
        <dbReference type="EMBL" id="MBV7392006.1"/>
    </source>
</evidence>
<dbReference type="Pfam" id="PF08282">
    <property type="entry name" value="Hydrolase_3"/>
    <property type="match status" value="1"/>
</dbReference>
<gene>
    <name evidence="1" type="ORF">KUA55_15095</name>
</gene>
<dbReference type="SFLD" id="SFLDG01140">
    <property type="entry name" value="C2.B:_Phosphomannomutase_and_P"/>
    <property type="match status" value="1"/>
</dbReference>
<proteinExistence type="predicted"/>
<dbReference type="InterPro" id="IPR000150">
    <property type="entry name" value="Cof"/>
</dbReference>
<comment type="caution">
    <text evidence="1">The sequence shown here is derived from an EMBL/GenBank/DDBJ whole genome shotgun (WGS) entry which is preliminary data.</text>
</comment>
<name>A0ABS6TGJ4_9ENTE</name>
<sequence>MKIVGIDLDGTLLNSSQKISQENAAAISQVSEDVFPFICSGRELGDIQRLLQTVNLEMPMVALNGAVAYDKGELLYDREISQADVQAIHQVIADFPLKVYTNEKKYECADYVKKATELYQQNAADFPENSLKYLLKYENTSKGTIFESINEIYQNKQMKVYKFFVYLPSISLKQAAMKKLNQIEGINATESAEDNIEIIAGDVSKALAFTKITQHYQFHNPMTVAIGDSLNDLEMIEAADMSFAMANSHPTILAKASHLTVSNDEHGVAQAFEKLQLA</sequence>
<organism evidence="1 2">
    <name type="scientific">Enterococcus alishanensis</name>
    <dbReference type="NCBI Taxonomy" id="1303817"/>
    <lineage>
        <taxon>Bacteria</taxon>
        <taxon>Bacillati</taxon>
        <taxon>Bacillota</taxon>
        <taxon>Bacilli</taxon>
        <taxon>Lactobacillales</taxon>
        <taxon>Enterococcaceae</taxon>
        <taxon>Enterococcus</taxon>
    </lineage>
</organism>
<keyword evidence="2" id="KW-1185">Reference proteome</keyword>
<dbReference type="EMBL" id="JAHUZB010000007">
    <property type="protein sequence ID" value="MBV7392006.1"/>
    <property type="molecule type" value="Genomic_DNA"/>
</dbReference>
<dbReference type="InterPro" id="IPR006379">
    <property type="entry name" value="HAD-SF_hydro_IIB"/>
</dbReference>
<dbReference type="RefSeq" id="WP_218327219.1">
    <property type="nucleotide sequence ID" value="NZ_JAHUZB010000007.1"/>
</dbReference>
<dbReference type="NCBIfam" id="TIGR00099">
    <property type="entry name" value="Cof-subfamily"/>
    <property type="match status" value="1"/>
</dbReference>
<dbReference type="PANTHER" id="PTHR10000">
    <property type="entry name" value="PHOSPHOSERINE PHOSPHATASE"/>
    <property type="match status" value="1"/>
</dbReference>
<dbReference type="PANTHER" id="PTHR10000:SF55">
    <property type="entry name" value="5-AMINO-6-(5-PHOSPHO-D-RIBITYLAMINO)URACIL PHOSPHATASE YCSE"/>
    <property type="match status" value="1"/>
</dbReference>
<protein>
    <submittedName>
        <fullName evidence="1">HAD family hydrolase</fullName>
    </submittedName>
</protein>
<dbReference type="PROSITE" id="PS01228">
    <property type="entry name" value="COF_1"/>
    <property type="match status" value="1"/>
</dbReference>
<dbReference type="GO" id="GO:0016787">
    <property type="term" value="F:hydrolase activity"/>
    <property type="evidence" value="ECO:0007669"/>
    <property type="project" value="UniProtKB-KW"/>
</dbReference>
<dbReference type="NCBIfam" id="TIGR01484">
    <property type="entry name" value="HAD-SF-IIB"/>
    <property type="match status" value="1"/>
</dbReference>
<dbReference type="PROSITE" id="PS01229">
    <property type="entry name" value="COF_2"/>
    <property type="match status" value="1"/>
</dbReference>
<dbReference type="SFLD" id="SFLDS00003">
    <property type="entry name" value="Haloacid_Dehalogenase"/>
    <property type="match status" value="1"/>
</dbReference>
<evidence type="ECO:0000313" key="2">
    <source>
        <dbReference type="Proteomes" id="UP000774130"/>
    </source>
</evidence>
<dbReference type="Proteomes" id="UP000774130">
    <property type="component" value="Unassembled WGS sequence"/>
</dbReference>
<keyword evidence="1" id="KW-0378">Hydrolase</keyword>